<sequence length="289" mass="32768">MMKSKSSAMVFILIIIVTLILFTVLCSRQSGKHIPSSVTQHQHKLVATLFMHGYGGSEKSESFMVNQAVKKGVTKDVMIAKVSRNGNVTFIGSIDKNVKNPIIKIEFENNRNGDFNENARWIKNVLSQLKSQYNINKFNFVAHSMGNMSFAYYMNNYGNDKYLPHLQKEVNIAGTYNGVLNLNEKINEINLDRNGKPNKMNDDFKKLLSLKEVYKDKNIDVLNIYGDIQDGTHSDGRVSNSSSKSLKYLLGNSPKSYTENKFTGKTAQHSQLHENKNIANDIIQFLWSK</sequence>
<dbReference type="InterPro" id="IPR029058">
    <property type="entry name" value="AB_hydrolase_fold"/>
</dbReference>
<proteinExistence type="predicted"/>
<dbReference type="EMBL" id="SCHC01000002">
    <property type="protein sequence ID" value="TBW76462.1"/>
    <property type="molecule type" value="Genomic_DNA"/>
</dbReference>
<reference evidence="1 2" key="1">
    <citation type="journal article" date="2019" name="Sci. Transl. Med.">
        <title>Quorum sensing between bacterial species on the skin protects against epidermal injury in atopic dermatitis.</title>
        <authorList>
            <person name="Williams M.R."/>
        </authorList>
    </citation>
    <scope>NUCLEOTIDE SEQUENCE [LARGE SCALE GENOMIC DNA]</scope>
    <source>
        <strain evidence="1 2">H8</strain>
    </source>
</reference>
<comment type="caution">
    <text evidence="1">The sequence shown here is derived from an EMBL/GenBank/DDBJ whole genome shotgun (WGS) entry which is preliminary data.</text>
</comment>
<dbReference type="Gene3D" id="3.40.50.1820">
    <property type="entry name" value="alpha/beta hydrolase"/>
    <property type="match status" value="1"/>
</dbReference>
<dbReference type="Pfam" id="PF06028">
    <property type="entry name" value="DUF915"/>
    <property type="match status" value="1"/>
</dbReference>
<evidence type="ECO:0000313" key="2">
    <source>
        <dbReference type="Proteomes" id="UP000291949"/>
    </source>
</evidence>
<accession>A0A7Z7YUC3</accession>
<evidence type="ECO:0000313" key="1">
    <source>
        <dbReference type="EMBL" id="TBW76462.1"/>
    </source>
</evidence>
<dbReference type="AlphaFoldDB" id="A0A7Z7YUC3"/>
<dbReference type="GO" id="GO:0016787">
    <property type="term" value="F:hydrolase activity"/>
    <property type="evidence" value="ECO:0007669"/>
    <property type="project" value="UniProtKB-KW"/>
</dbReference>
<organism evidence="1 2">
    <name type="scientific">Staphylococcus capitis</name>
    <dbReference type="NCBI Taxonomy" id="29388"/>
    <lineage>
        <taxon>Bacteria</taxon>
        <taxon>Bacillati</taxon>
        <taxon>Bacillota</taxon>
        <taxon>Bacilli</taxon>
        <taxon>Bacillales</taxon>
        <taxon>Staphylococcaceae</taxon>
        <taxon>Staphylococcus</taxon>
    </lineage>
</organism>
<dbReference type="InterPro" id="IPR010315">
    <property type="entry name" value="DUF915_hydro-like"/>
</dbReference>
<dbReference type="SUPFAM" id="SSF53474">
    <property type="entry name" value="alpha/beta-Hydrolases"/>
    <property type="match status" value="1"/>
</dbReference>
<name>A0A7Z7YUC3_STACP</name>
<keyword evidence="1" id="KW-0378">Hydrolase</keyword>
<protein>
    <submittedName>
        <fullName evidence="1">Alpha/beta hydrolase</fullName>
    </submittedName>
</protein>
<gene>
    <name evidence="1" type="ORF">EQ811_06240</name>
</gene>
<dbReference type="Proteomes" id="UP000291949">
    <property type="component" value="Unassembled WGS sequence"/>
</dbReference>